<sequence length="63" mass="7599">MKIRSMFRKRAAVVKRVYSKTSPENVDYKWIQTRICIFKTNVHLMMLTSRKDKLSLFYVAKEI</sequence>
<evidence type="ECO:0000313" key="2">
    <source>
        <dbReference type="WBParaSite" id="nRc.2.0.1.t02917-RA"/>
    </source>
</evidence>
<dbReference type="Proteomes" id="UP000887565">
    <property type="component" value="Unplaced"/>
</dbReference>
<proteinExistence type="predicted"/>
<keyword evidence="1" id="KW-1185">Reference proteome</keyword>
<dbReference type="WBParaSite" id="nRc.2.0.1.t02917-RA">
    <property type="protein sequence ID" value="nRc.2.0.1.t02917-RA"/>
    <property type="gene ID" value="nRc.2.0.1.g02917"/>
</dbReference>
<name>A0A915HNJ3_ROMCU</name>
<evidence type="ECO:0000313" key="1">
    <source>
        <dbReference type="Proteomes" id="UP000887565"/>
    </source>
</evidence>
<dbReference type="AlphaFoldDB" id="A0A915HNJ3"/>
<protein>
    <submittedName>
        <fullName evidence="2">Uncharacterized protein</fullName>
    </submittedName>
</protein>
<reference evidence="2" key="1">
    <citation type="submission" date="2022-11" db="UniProtKB">
        <authorList>
            <consortium name="WormBaseParasite"/>
        </authorList>
    </citation>
    <scope>IDENTIFICATION</scope>
</reference>
<accession>A0A915HNJ3</accession>
<organism evidence="1 2">
    <name type="scientific">Romanomermis culicivorax</name>
    <name type="common">Nematode worm</name>
    <dbReference type="NCBI Taxonomy" id="13658"/>
    <lineage>
        <taxon>Eukaryota</taxon>
        <taxon>Metazoa</taxon>
        <taxon>Ecdysozoa</taxon>
        <taxon>Nematoda</taxon>
        <taxon>Enoplea</taxon>
        <taxon>Dorylaimia</taxon>
        <taxon>Mermithida</taxon>
        <taxon>Mermithoidea</taxon>
        <taxon>Mermithidae</taxon>
        <taxon>Romanomermis</taxon>
    </lineage>
</organism>